<dbReference type="AlphaFoldDB" id="A0ABD2YR82"/>
<name>A0ABD2YR82_9GENT</name>
<dbReference type="PANTHER" id="PTHR34199">
    <property type="entry name" value="NUMOD3 MOTIF FAMILY PROTEIN, EXPRESSED"/>
    <property type="match status" value="1"/>
</dbReference>
<dbReference type="Proteomes" id="UP001630127">
    <property type="component" value="Unassembled WGS sequence"/>
</dbReference>
<comment type="caution">
    <text evidence="3">The sequence shown here is derived from an EMBL/GenBank/DDBJ whole genome shotgun (WGS) entry which is preliminary data.</text>
</comment>
<evidence type="ECO:0000313" key="3">
    <source>
        <dbReference type="EMBL" id="KAL3508747.1"/>
    </source>
</evidence>
<gene>
    <name evidence="3" type="ORF">ACH5RR_028148</name>
</gene>
<reference evidence="3 4" key="1">
    <citation type="submission" date="2024-11" db="EMBL/GenBank/DDBJ databases">
        <title>A near-complete genome assembly of Cinchona calisaya.</title>
        <authorList>
            <person name="Lian D.C."/>
            <person name="Zhao X.W."/>
            <person name="Wei L."/>
        </authorList>
    </citation>
    <scope>NUCLEOTIDE SEQUENCE [LARGE SCALE GENOMIC DNA]</scope>
    <source>
        <tissue evidence="3">Nenye</tissue>
    </source>
</reference>
<feature type="domain" description="Nuclease associated modular" evidence="2">
    <location>
        <begin position="125"/>
        <end position="152"/>
    </location>
</feature>
<evidence type="ECO:0000256" key="1">
    <source>
        <dbReference type="SAM" id="Coils"/>
    </source>
</evidence>
<organism evidence="3 4">
    <name type="scientific">Cinchona calisaya</name>
    <dbReference type="NCBI Taxonomy" id="153742"/>
    <lineage>
        <taxon>Eukaryota</taxon>
        <taxon>Viridiplantae</taxon>
        <taxon>Streptophyta</taxon>
        <taxon>Embryophyta</taxon>
        <taxon>Tracheophyta</taxon>
        <taxon>Spermatophyta</taxon>
        <taxon>Magnoliopsida</taxon>
        <taxon>eudicotyledons</taxon>
        <taxon>Gunneridae</taxon>
        <taxon>Pentapetalae</taxon>
        <taxon>asterids</taxon>
        <taxon>lamiids</taxon>
        <taxon>Gentianales</taxon>
        <taxon>Rubiaceae</taxon>
        <taxon>Cinchonoideae</taxon>
        <taxon>Cinchoneae</taxon>
        <taxon>Cinchona</taxon>
    </lineage>
</organism>
<dbReference type="InterPro" id="IPR003611">
    <property type="entry name" value="NUMOD3"/>
</dbReference>
<evidence type="ECO:0000313" key="4">
    <source>
        <dbReference type="Proteomes" id="UP001630127"/>
    </source>
</evidence>
<evidence type="ECO:0000259" key="2">
    <source>
        <dbReference type="Pfam" id="PF07460"/>
    </source>
</evidence>
<dbReference type="EMBL" id="JBJUIK010000012">
    <property type="protein sequence ID" value="KAL3508747.1"/>
    <property type="molecule type" value="Genomic_DNA"/>
</dbReference>
<accession>A0ABD2YR82</accession>
<dbReference type="PANTHER" id="PTHR34199:SF1">
    <property type="entry name" value="HISTONE-LYSINE N-METHYLTRANSFERASE, H3 LYSINE-79 SPECIFIC-LIKE PROTEIN"/>
    <property type="match status" value="1"/>
</dbReference>
<keyword evidence="4" id="KW-1185">Reference proteome</keyword>
<sequence length="357" mass="41380">MLLSHLKLPTSHLHKDSNLLVPNSGYAVEQIQVIRSSTVVSFAGVSRMKVSPLVTPVSLCIGPYCCGGLHASIGTLESFHVAKHCLKDGSHLLKEQTFTKDTQGDNYSNMAKISNSENEREIDRRRKIGLANKGKVPWNKGRKHSEETREIIRQKTIEALKDPKVRKKMSECPRTLSNRTKARIRMSVRKLWGKRLKWKRSREKFFQLWAESIARAAKTGGSDQQELEWDSYEKMKREIALQQLEWAAQMAKEKEMERILAERSAEEMKKELAQKKKETRKKSKEEKEELAVNQEFKLKAKLMKIHKQKSTISRVSSQQQRIWENLDMKFKRTKQNQVTLADQIRLAKVRRAESVTQ</sequence>
<keyword evidence="1" id="KW-0175">Coiled coil</keyword>
<feature type="coiled-coil region" evidence="1">
    <location>
        <begin position="251"/>
        <end position="293"/>
    </location>
</feature>
<dbReference type="Pfam" id="PF07460">
    <property type="entry name" value="NUMOD3"/>
    <property type="match status" value="1"/>
</dbReference>
<proteinExistence type="predicted"/>
<protein>
    <recommendedName>
        <fullName evidence="2">Nuclease associated modular domain-containing protein</fullName>
    </recommendedName>
</protein>